<dbReference type="GO" id="GO:0003887">
    <property type="term" value="F:DNA-directed DNA polymerase activity"/>
    <property type="evidence" value="ECO:0007669"/>
    <property type="project" value="UniProtKB-KW"/>
</dbReference>
<keyword evidence="8" id="KW-0548">Nucleotidyltransferase</keyword>
<reference evidence="10" key="1">
    <citation type="submission" date="2021-06" db="EMBL/GenBank/DDBJ databases">
        <authorList>
            <person name="Hodson N. C."/>
            <person name="Mongue J. A."/>
            <person name="Jaron S. K."/>
        </authorList>
    </citation>
    <scope>NUCLEOTIDE SEQUENCE</scope>
</reference>
<proteinExistence type="predicted"/>
<keyword evidence="2" id="KW-0479">Metal-binding</keyword>
<evidence type="ECO:0000256" key="5">
    <source>
        <dbReference type="ARBA" id="ARBA00022842"/>
    </source>
</evidence>
<dbReference type="GO" id="GO:0006310">
    <property type="term" value="P:DNA recombination"/>
    <property type="evidence" value="ECO:0007669"/>
    <property type="project" value="UniProtKB-KW"/>
</dbReference>
<evidence type="ECO:0000256" key="2">
    <source>
        <dbReference type="ARBA" id="ARBA00022723"/>
    </source>
</evidence>
<keyword evidence="5" id="KW-0460">Magnesium</keyword>
<dbReference type="GO" id="GO:0015074">
    <property type="term" value="P:DNA integration"/>
    <property type="evidence" value="ECO:0007669"/>
    <property type="project" value="UniProtKB-KW"/>
</dbReference>
<accession>A0A8J2NUJ1</accession>
<evidence type="ECO:0000256" key="3">
    <source>
        <dbReference type="ARBA" id="ARBA00022759"/>
    </source>
</evidence>
<evidence type="ECO:0000256" key="8">
    <source>
        <dbReference type="ARBA" id="ARBA00022932"/>
    </source>
</evidence>
<evidence type="ECO:0000256" key="9">
    <source>
        <dbReference type="ARBA" id="ARBA00023172"/>
    </source>
</evidence>
<dbReference type="GO" id="GO:0004519">
    <property type="term" value="F:endonuclease activity"/>
    <property type="evidence" value="ECO:0007669"/>
    <property type="project" value="UniProtKB-KW"/>
</dbReference>
<evidence type="ECO:0000313" key="11">
    <source>
        <dbReference type="Proteomes" id="UP000708208"/>
    </source>
</evidence>
<evidence type="ECO:0000256" key="1">
    <source>
        <dbReference type="ARBA" id="ARBA00022722"/>
    </source>
</evidence>
<protein>
    <recommendedName>
        <fullName evidence="12">Retrovirus-related Pol polyprotein from transposon TNT 1-94</fullName>
    </recommendedName>
</protein>
<evidence type="ECO:0000256" key="6">
    <source>
        <dbReference type="ARBA" id="ARBA00022908"/>
    </source>
</evidence>
<organism evidence="10 11">
    <name type="scientific">Allacma fusca</name>
    <dbReference type="NCBI Taxonomy" id="39272"/>
    <lineage>
        <taxon>Eukaryota</taxon>
        <taxon>Metazoa</taxon>
        <taxon>Ecdysozoa</taxon>
        <taxon>Arthropoda</taxon>
        <taxon>Hexapoda</taxon>
        <taxon>Collembola</taxon>
        <taxon>Symphypleona</taxon>
        <taxon>Sminthuridae</taxon>
        <taxon>Allacma</taxon>
    </lineage>
</organism>
<gene>
    <name evidence="10" type="ORF">AFUS01_LOCUS4821</name>
</gene>
<keyword evidence="9" id="KW-0233">DNA recombination</keyword>
<keyword evidence="3" id="KW-0255">Endonuclease</keyword>
<keyword evidence="1" id="KW-0540">Nuclease</keyword>
<dbReference type="InterPro" id="IPR039537">
    <property type="entry name" value="Retrotran_Ty1/copia-like"/>
</dbReference>
<dbReference type="GO" id="GO:0046872">
    <property type="term" value="F:metal ion binding"/>
    <property type="evidence" value="ECO:0007669"/>
    <property type="project" value="UniProtKB-KW"/>
</dbReference>
<evidence type="ECO:0000313" key="10">
    <source>
        <dbReference type="EMBL" id="CAG7709420.1"/>
    </source>
</evidence>
<name>A0A8J2NUJ1_9HEXA</name>
<sequence>MNGKIERDIRTIKDNARTMLLASQLPEYLWAEAVATAIYVKNRLLDSIHSDITPFQAIFGKKPHL</sequence>
<evidence type="ECO:0000256" key="7">
    <source>
        <dbReference type="ARBA" id="ARBA00022918"/>
    </source>
</evidence>
<dbReference type="Proteomes" id="UP000708208">
    <property type="component" value="Unassembled WGS sequence"/>
</dbReference>
<dbReference type="PANTHER" id="PTHR42648:SF11">
    <property type="entry name" value="TRANSPOSON TY4-P GAG-POL POLYPROTEIN"/>
    <property type="match status" value="1"/>
</dbReference>
<keyword evidence="7" id="KW-0695">RNA-directed DNA polymerase</keyword>
<keyword evidence="8" id="KW-0239">DNA-directed DNA polymerase</keyword>
<evidence type="ECO:0000256" key="4">
    <source>
        <dbReference type="ARBA" id="ARBA00022801"/>
    </source>
</evidence>
<dbReference type="GO" id="GO:0003964">
    <property type="term" value="F:RNA-directed DNA polymerase activity"/>
    <property type="evidence" value="ECO:0007669"/>
    <property type="project" value="UniProtKB-KW"/>
</dbReference>
<feature type="non-terminal residue" evidence="10">
    <location>
        <position position="65"/>
    </location>
</feature>
<keyword evidence="11" id="KW-1185">Reference proteome</keyword>
<dbReference type="AlphaFoldDB" id="A0A8J2NUJ1"/>
<keyword evidence="6" id="KW-0229">DNA integration</keyword>
<dbReference type="PANTHER" id="PTHR42648">
    <property type="entry name" value="TRANSPOSASE, PUTATIVE-RELATED"/>
    <property type="match status" value="1"/>
</dbReference>
<keyword evidence="4" id="KW-0378">Hydrolase</keyword>
<dbReference type="GO" id="GO:0016787">
    <property type="term" value="F:hydrolase activity"/>
    <property type="evidence" value="ECO:0007669"/>
    <property type="project" value="UniProtKB-KW"/>
</dbReference>
<dbReference type="EMBL" id="CAJVCH010030367">
    <property type="protein sequence ID" value="CAG7709420.1"/>
    <property type="molecule type" value="Genomic_DNA"/>
</dbReference>
<keyword evidence="8" id="KW-0808">Transferase</keyword>
<dbReference type="OrthoDB" id="413361at2759"/>
<evidence type="ECO:0008006" key="12">
    <source>
        <dbReference type="Google" id="ProtNLM"/>
    </source>
</evidence>
<comment type="caution">
    <text evidence="10">The sequence shown here is derived from an EMBL/GenBank/DDBJ whole genome shotgun (WGS) entry which is preliminary data.</text>
</comment>